<dbReference type="InterPro" id="IPR002223">
    <property type="entry name" value="Kunitz_BPTI"/>
</dbReference>
<dbReference type="GeneTree" id="ENSGT01090000260131"/>
<evidence type="ECO:0000313" key="4">
    <source>
        <dbReference type="Proteomes" id="UP000261560"/>
    </source>
</evidence>
<protein>
    <recommendedName>
        <fullName evidence="2">BPTI/Kunitz inhibitor domain-containing protein</fullName>
    </recommendedName>
</protein>
<dbReference type="PANTHER" id="PTHR10083:SF375">
    <property type="entry name" value="BPTI_KUNITZ INHIBITOR DOMAIN-CONTAINING PROTEIN"/>
    <property type="match status" value="1"/>
</dbReference>
<dbReference type="SMART" id="SM00131">
    <property type="entry name" value="KU"/>
    <property type="match status" value="1"/>
</dbReference>
<organism evidence="3 4">
    <name type="scientific">Oryzias melastigma</name>
    <name type="common">Marine medaka</name>
    <dbReference type="NCBI Taxonomy" id="30732"/>
    <lineage>
        <taxon>Eukaryota</taxon>
        <taxon>Metazoa</taxon>
        <taxon>Chordata</taxon>
        <taxon>Craniata</taxon>
        <taxon>Vertebrata</taxon>
        <taxon>Euteleostomi</taxon>
        <taxon>Actinopterygii</taxon>
        <taxon>Neopterygii</taxon>
        <taxon>Teleostei</taxon>
        <taxon>Neoteleostei</taxon>
        <taxon>Acanthomorphata</taxon>
        <taxon>Ovalentaria</taxon>
        <taxon>Atherinomorphae</taxon>
        <taxon>Beloniformes</taxon>
        <taxon>Adrianichthyidae</taxon>
        <taxon>Oryziinae</taxon>
        <taxon>Oryzias</taxon>
    </lineage>
</organism>
<proteinExistence type="predicted"/>
<dbReference type="Gene3D" id="4.10.410.10">
    <property type="entry name" value="Pancreatic trypsin inhibitor Kunitz domain"/>
    <property type="match status" value="1"/>
</dbReference>
<dbReference type="GO" id="GO:0005615">
    <property type="term" value="C:extracellular space"/>
    <property type="evidence" value="ECO:0007669"/>
    <property type="project" value="TreeGrafter"/>
</dbReference>
<sequence>HYTGWLSGEIMCFSLGAELTGQSLPEGATLDPGPCRDYVVKWYYDAIANSCAQFWFGGCLGNENRFDSERSFDHKHHRKDGNFLSLGILKKCCHCSSSK</sequence>
<evidence type="ECO:0000256" key="1">
    <source>
        <dbReference type="ARBA" id="ARBA00023157"/>
    </source>
</evidence>
<keyword evidence="4" id="KW-1185">Reference proteome</keyword>
<dbReference type="InterPro" id="IPR050098">
    <property type="entry name" value="TFPI/VKTCI-like"/>
</dbReference>
<dbReference type="STRING" id="30732.ENSOMEP00000035022"/>
<dbReference type="PANTHER" id="PTHR10083">
    <property type="entry name" value="KUNITZ-TYPE PROTEASE INHIBITOR-RELATED"/>
    <property type="match status" value="1"/>
</dbReference>
<dbReference type="PaxDb" id="30732-ENSOMEP00000035022"/>
<name>A0A3B3DXY5_ORYME</name>
<dbReference type="GO" id="GO:0004867">
    <property type="term" value="F:serine-type endopeptidase inhibitor activity"/>
    <property type="evidence" value="ECO:0007669"/>
    <property type="project" value="InterPro"/>
</dbReference>
<evidence type="ECO:0000313" key="3">
    <source>
        <dbReference type="Ensembl" id="ENSOMEP00000035022.1"/>
    </source>
</evidence>
<dbReference type="AlphaFoldDB" id="A0A3B3DXY5"/>
<dbReference type="InterPro" id="IPR036880">
    <property type="entry name" value="Kunitz_BPTI_sf"/>
</dbReference>
<dbReference type="Pfam" id="PF00014">
    <property type="entry name" value="Kunitz_BPTI"/>
    <property type="match status" value="1"/>
</dbReference>
<evidence type="ECO:0000259" key="2">
    <source>
        <dbReference type="PROSITE" id="PS50279"/>
    </source>
</evidence>
<dbReference type="SUPFAM" id="SSF57362">
    <property type="entry name" value="BPTI-like"/>
    <property type="match status" value="1"/>
</dbReference>
<reference evidence="3" key="2">
    <citation type="submission" date="2025-09" db="UniProtKB">
        <authorList>
            <consortium name="Ensembl"/>
        </authorList>
    </citation>
    <scope>IDENTIFICATION</scope>
</reference>
<reference evidence="3" key="1">
    <citation type="submission" date="2025-08" db="UniProtKB">
        <authorList>
            <consortium name="Ensembl"/>
        </authorList>
    </citation>
    <scope>IDENTIFICATION</scope>
</reference>
<keyword evidence="1" id="KW-1015">Disulfide bond</keyword>
<dbReference type="PROSITE" id="PS50279">
    <property type="entry name" value="BPTI_KUNITZ_2"/>
    <property type="match status" value="1"/>
</dbReference>
<dbReference type="FunFam" id="4.10.410.10:FF:000020">
    <property type="entry name" value="Collagen, type VI, alpha 3"/>
    <property type="match status" value="1"/>
</dbReference>
<feature type="domain" description="BPTI/Kunitz inhibitor" evidence="2">
    <location>
        <begin position="31"/>
        <end position="71"/>
    </location>
</feature>
<dbReference type="Proteomes" id="UP000261560">
    <property type="component" value="Unplaced"/>
</dbReference>
<dbReference type="Ensembl" id="ENSOMET00000029558.1">
    <property type="protein sequence ID" value="ENSOMEP00000035022.1"/>
    <property type="gene ID" value="ENSOMEG00000021991.1"/>
</dbReference>
<accession>A0A3B3DXY5</accession>